<dbReference type="EMBL" id="VJZC01000019">
    <property type="protein sequence ID" value="MPY56576.1"/>
    <property type="molecule type" value="Genomic_DNA"/>
</dbReference>
<protein>
    <submittedName>
        <fullName evidence="3">GNAT family N-acetyltransferase</fullName>
    </submittedName>
</protein>
<comment type="caution">
    <text evidence="3">The sequence shown here is derived from an EMBL/GenBank/DDBJ whole genome shotgun (WGS) entry which is preliminary data.</text>
</comment>
<dbReference type="PANTHER" id="PTHR13947:SF37">
    <property type="entry name" value="LD18367P"/>
    <property type="match status" value="1"/>
</dbReference>
<reference evidence="3 4" key="1">
    <citation type="submission" date="2019-07" db="EMBL/GenBank/DDBJ databases">
        <title>New species of Amycolatopsis and Streptomyces.</title>
        <authorList>
            <person name="Duangmal K."/>
            <person name="Teo W.F.A."/>
            <person name="Lipun K."/>
        </authorList>
    </citation>
    <scope>NUCLEOTIDE SEQUENCE [LARGE SCALE GENOMIC DNA]</scope>
    <source>
        <strain evidence="3 4">NBRC 106415</strain>
    </source>
</reference>
<dbReference type="Proteomes" id="UP000400924">
    <property type="component" value="Unassembled WGS sequence"/>
</dbReference>
<dbReference type="GO" id="GO:0008080">
    <property type="term" value="F:N-acetyltransferase activity"/>
    <property type="evidence" value="ECO:0007669"/>
    <property type="project" value="InterPro"/>
</dbReference>
<evidence type="ECO:0000259" key="2">
    <source>
        <dbReference type="PROSITE" id="PS51186"/>
    </source>
</evidence>
<keyword evidence="1 3" id="KW-0808">Transferase</keyword>
<dbReference type="PANTHER" id="PTHR13947">
    <property type="entry name" value="GNAT FAMILY N-ACETYLTRANSFERASE"/>
    <property type="match status" value="1"/>
</dbReference>
<proteinExistence type="predicted"/>
<keyword evidence="4" id="KW-1185">Reference proteome</keyword>
<dbReference type="Gene3D" id="3.40.630.30">
    <property type="match status" value="1"/>
</dbReference>
<gene>
    <name evidence="3" type="ORF">FNH08_05135</name>
</gene>
<dbReference type="Pfam" id="PF00583">
    <property type="entry name" value="Acetyltransf_1"/>
    <property type="match status" value="1"/>
</dbReference>
<dbReference type="AlphaFoldDB" id="A0A5N8XBR4"/>
<dbReference type="PROSITE" id="PS51186">
    <property type="entry name" value="GNAT"/>
    <property type="match status" value="1"/>
</dbReference>
<feature type="domain" description="N-acetyltransferase" evidence="2">
    <location>
        <begin position="4"/>
        <end position="192"/>
    </location>
</feature>
<name>A0A5N8XBR4_9ACTN</name>
<dbReference type="SUPFAM" id="SSF55729">
    <property type="entry name" value="Acyl-CoA N-acyltransferases (Nat)"/>
    <property type="match status" value="1"/>
</dbReference>
<dbReference type="InterPro" id="IPR000182">
    <property type="entry name" value="GNAT_dom"/>
</dbReference>
<dbReference type="InterPro" id="IPR050769">
    <property type="entry name" value="NAT_camello-type"/>
</dbReference>
<dbReference type="RefSeq" id="WP_322723724.1">
    <property type="nucleotide sequence ID" value="NZ_VJZC01000019.1"/>
</dbReference>
<organism evidence="3 4">
    <name type="scientific">Streptomyces spongiae</name>
    <dbReference type="NCBI Taxonomy" id="565072"/>
    <lineage>
        <taxon>Bacteria</taxon>
        <taxon>Bacillati</taxon>
        <taxon>Actinomycetota</taxon>
        <taxon>Actinomycetes</taxon>
        <taxon>Kitasatosporales</taxon>
        <taxon>Streptomycetaceae</taxon>
        <taxon>Streptomyces</taxon>
    </lineage>
</organism>
<evidence type="ECO:0000313" key="3">
    <source>
        <dbReference type="EMBL" id="MPY56576.1"/>
    </source>
</evidence>
<evidence type="ECO:0000256" key="1">
    <source>
        <dbReference type="ARBA" id="ARBA00022679"/>
    </source>
</evidence>
<sequence>MQDYTIKEATPDDLDTARAVMLDTVYRDFGTGYVPRWHGDIIDLHGAYVAPARHTLLVAADGRDGEVVATAALDSRGPAHPPNPRRVAERYPSGETAQLRRVYVRPEHRRRGLARRLVAALLDFAAADGGYRSVYLHTDPGVTGAEAFWRSMGEVVCDERQESGQQVVHFEISSFRSTAPHREAAPHGLPAELLRSL</sequence>
<accession>A0A5N8XBR4</accession>
<dbReference type="CDD" id="cd04301">
    <property type="entry name" value="NAT_SF"/>
    <property type="match status" value="1"/>
</dbReference>
<dbReference type="InterPro" id="IPR016181">
    <property type="entry name" value="Acyl_CoA_acyltransferase"/>
</dbReference>
<evidence type="ECO:0000313" key="4">
    <source>
        <dbReference type="Proteomes" id="UP000400924"/>
    </source>
</evidence>